<proteinExistence type="predicted"/>
<protein>
    <recommendedName>
        <fullName evidence="4">DNA/RNA-binding protein Alba-like domain-containing protein</fullName>
    </recommendedName>
</protein>
<evidence type="ECO:0008006" key="4">
    <source>
        <dbReference type="Google" id="ProtNLM"/>
    </source>
</evidence>
<feature type="compositionally biased region" description="Basic and acidic residues" evidence="1">
    <location>
        <begin position="244"/>
        <end position="256"/>
    </location>
</feature>
<evidence type="ECO:0000313" key="2">
    <source>
        <dbReference type="EMBL" id="WRT66169.1"/>
    </source>
</evidence>
<dbReference type="EMBL" id="CP141884">
    <property type="protein sequence ID" value="WRT66169.1"/>
    <property type="molecule type" value="Genomic_DNA"/>
</dbReference>
<organism evidence="2 3">
    <name type="scientific">Kwoniella shivajii</name>
    <dbReference type="NCBI Taxonomy" id="564305"/>
    <lineage>
        <taxon>Eukaryota</taxon>
        <taxon>Fungi</taxon>
        <taxon>Dikarya</taxon>
        <taxon>Basidiomycota</taxon>
        <taxon>Agaricomycotina</taxon>
        <taxon>Tremellomycetes</taxon>
        <taxon>Tremellales</taxon>
        <taxon>Cryptococcaceae</taxon>
        <taxon>Kwoniella</taxon>
    </lineage>
</organism>
<accession>A0ABZ1CYF1</accession>
<evidence type="ECO:0000256" key="1">
    <source>
        <dbReference type="SAM" id="MobiDB-lite"/>
    </source>
</evidence>
<feature type="compositionally biased region" description="Polar residues" evidence="1">
    <location>
        <begin position="75"/>
        <end position="86"/>
    </location>
</feature>
<evidence type="ECO:0000313" key="3">
    <source>
        <dbReference type="Proteomes" id="UP001329825"/>
    </source>
</evidence>
<feature type="region of interest" description="Disordered" evidence="1">
    <location>
        <begin position="59"/>
        <end position="86"/>
    </location>
</feature>
<sequence length="282" mass="30939">MTTQSKGKQPIRNVLSVQSNSVNGKVGEPYKMRITSGGSISSYVDFAVKFLSDNPHTPLILHTLPPPPSSDPLSQTNNEAGPSKLKSTTLLPCTTAIPRLISVAEIVKRAYLAEMRQSKKGKGIWQYTESSLYHPSQITHTSGNSKGTEENSLERVLGGKTKLDRPKMTHHPYLSITLSTKPLGLEEKRNVTMQYVLVKKKNRGKKGKGKTADQGDADEEEEQQVQHVEVADVDRGLAGSDTAELAKKGKEREKRPATAPKGRSVLKRGSDSEDRVGKKRKT</sequence>
<feature type="region of interest" description="Disordered" evidence="1">
    <location>
        <begin position="201"/>
        <end position="282"/>
    </location>
</feature>
<name>A0ABZ1CYF1_9TREE</name>
<dbReference type="Proteomes" id="UP001329825">
    <property type="component" value="Chromosome 4"/>
</dbReference>
<keyword evidence="3" id="KW-1185">Reference proteome</keyword>
<dbReference type="RefSeq" id="XP_062790909.1">
    <property type="nucleotide sequence ID" value="XM_062934858.1"/>
</dbReference>
<dbReference type="GeneID" id="87955253"/>
<reference evidence="2 3" key="1">
    <citation type="submission" date="2024-01" db="EMBL/GenBank/DDBJ databases">
        <title>Comparative genomics of Cryptococcus and Kwoniella reveals pathogenesis evolution and contrasting modes of karyotype evolution via chromosome fusion or intercentromeric recombination.</title>
        <authorList>
            <person name="Coelho M.A."/>
            <person name="David-Palma M."/>
            <person name="Shea T."/>
            <person name="Bowers K."/>
            <person name="McGinley-Smith S."/>
            <person name="Mohammad A.W."/>
            <person name="Gnirke A."/>
            <person name="Yurkov A.M."/>
            <person name="Nowrousian M."/>
            <person name="Sun S."/>
            <person name="Cuomo C.A."/>
            <person name="Heitman J."/>
        </authorList>
    </citation>
    <scope>NUCLEOTIDE SEQUENCE [LARGE SCALE GENOMIC DNA]</scope>
    <source>
        <strain evidence="2">CBS 11374</strain>
    </source>
</reference>
<gene>
    <name evidence="2" type="ORF">IL334_003122</name>
</gene>